<reference evidence="3" key="1">
    <citation type="journal article" date="2020" name="Stud. Mycol.">
        <title>101 Dothideomycetes genomes: a test case for predicting lifestyles and emergence of pathogens.</title>
        <authorList>
            <person name="Haridas S."/>
            <person name="Albert R."/>
            <person name="Binder M."/>
            <person name="Bloem J."/>
            <person name="Labutti K."/>
            <person name="Salamov A."/>
            <person name="Andreopoulos B."/>
            <person name="Baker S."/>
            <person name="Barry K."/>
            <person name="Bills G."/>
            <person name="Bluhm B."/>
            <person name="Cannon C."/>
            <person name="Castanera R."/>
            <person name="Culley D."/>
            <person name="Daum C."/>
            <person name="Ezra D."/>
            <person name="Gonzalez J."/>
            <person name="Henrissat B."/>
            <person name="Kuo A."/>
            <person name="Liang C."/>
            <person name="Lipzen A."/>
            <person name="Lutzoni F."/>
            <person name="Magnuson J."/>
            <person name="Mondo S."/>
            <person name="Nolan M."/>
            <person name="Ohm R."/>
            <person name="Pangilinan J."/>
            <person name="Park H.-J."/>
            <person name="Ramirez L."/>
            <person name="Alfaro M."/>
            <person name="Sun H."/>
            <person name="Tritt A."/>
            <person name="Yoshinaga Y."/>
            <person name="Zwiers L.-H."/>
            <person name="Turgeon B."/>
            <person name="Goodwin S."/>
            <person name="Spatafora J."/>
            <person name="Crous P."/>
            <person name="Grigoriev I."/>
        </authorList>
    </citation>
    <scope>NUCLEOTIDE SEQUENCE</scope>
    <source>
        <strain evidence="3">CBS 690.94</strain>
    </source>
</reference>
<keyword evidence="4" id="KW-1185">Reference proteome</keyword>
<evidence type="ECO:0000313" key="3">
    <source>
        <dbReference type="EMBL" id="KAF2445461.1"/>
    </source>
</evidence>
<dbReference type="PIRSF" id="PIRSF014753">
    <property type="entry name" value="UCP014753"/>
    <property type="match status" value="1"/>
</dbReference>
<feature type="domain" description="DUF2264" evidence="1">
    <location>
        <begin position="14"/>
        <end position="384"/>
    </location>
</feature>
<evidence type="ECO:0000259" key="1">
    <source>
        <dbReference type="Pfam" id="PF10022"/>
    </source>
</evidence>
<dbReference type="PANTHER" id="PTHR35339:SF2">
    <property type="entry name" value="DUF2264 DOMAIN-CONTAINING PROTEIN-RELATED"/>
    <property type="match status" value="1"/>
</dbReference>
<dbReference type="PANTHER" id="PTHR35339">
    <property type="entry name" value="LINALOOL DEHYDRATASE_ISOMERASE DOMAIN-CONTAINING PROTEIN"/>
    <property type="match status" value="1"/>
</dbReference>
<feature type="domain" description="DUF2264" evidence="2">
    <location>
        <begin position="397"/>
        <end position="693"/>
    </location>
</feature>
<comment type="caution">
    <text evidence="3">The sequence shown here is derived from an EMBL/GenBank/DDBJ whole genome shotgun (WGS) entry which is preliminary data.</text>
</comment>
<protein>
    <submittedName>
        <fullName evidence="3">Uncharacterized protein</fullName>
    </submittedName>
</protein>
<gene>
    <name evidence="3" type="ORF">P171DRAFT_358179</name>
</gene>
<dbReference type="EMBL" id="MU001499">
    <property type="protein sequence ID" value="KAF2445461.1"/>
    <property type="molecule type" value="Genomic_DNA"/>
</dbReference>
<accession>A0A9P4UCQ2</accession>
<proteinExistence type="predicted"/>
<dbReference type="InterPro" id="IPR016624">
    <property type="entry name" value="UCP014753"/>
</dbReference>
<dbReference type="Proteomes" id="UP000799764">
    <property type="component" value="Unassembled WGS sequence"/>
</dbReference>
<dbReference type="AlphaFoldDB" id="A0A9P4UCQ2"/>
<dbReference type="InterPro" id="IPR049237">
    <property type="entry name" value="DUF2264_C"/>
</dbReference>
<evidence type="ECO:0000313" key="4">
    <source>
        <dbReference type="Proteomes" id="UP000799764"/>
    </source>
</evidence>
<name>A0A9P4UCQ2_9PLEO</name>
<sequence length="705" mass="77343">MPPLPGFSDNPFRTRMDLIRAAIALIKPLNPYKSPTRARITLATSTAAGFSETAAQLEGFSRPLWVVAFLLSSQATQSDPAIQTLLSDAELNLASWVQGLKEGTDPQSPEYWGDLGPSDQRMVEMETIAIALLVHPSAFSFSHDPPARGNLIRWLRQINAHAMPQNNWLFFRVLVNLALVLSLGVPLGEVKSHIDGALEVLDSFYIGDGWSSDGVWGAERKQADYYAGSFAMQFCALLFVKHAAALPAYAPRIEKYEAQAREFAKEYWRYFDADGAAIPFGRSLTYRYACAAFWAAVSYAGIEMAAPVDVGAVKGLLLRHLRWWSRQPHTFNTDGTHNIGYTYPNMYLSENYNSPQSPYWSLKSFLVLGLSSSSSFWSAGEQPHPLAAQGREALSRVKVVWPPRQLLVSAPEHHFLLSAGQSTSKPFKAREAKYGKFAYSSAFAFSVPTGPLLDQLAPDSTIAVYVQDGEEEGWKVRWEPYGVETGSVSVGGGYGYGEATFLRSTWRPWKRRGVRVETTLIAPGERWPGWHVRVHRIYIPRSTAPLRVVDGGFAVDAQTARDSSIFETRVCGSFDGVGEKEREEGWWNDGRGALVVSRGGASGVVDLTSSFSFGDAGAEGKRGECVILRADPNTNIIASRTLIPMVQHSFAVDGGDNQGDAEAVFCVVTGVFAIQASAEQHLERVWELWGARPSGAVDGGVVRLG</sequence>
<organism evidence="3 4">
    <name type="scientific">Karstenula rhodostoma CBS 690.94</name>
    <dbReference type="NCBI Taxonomy" id="1392251"/>
    <lineage>
        <taxon>Eukaryota</taxon>
        <taxon>Fungi</taxon>
        <taxon>Dikarya</taxon>
        <taxon>Ascomycota</taxon>
        <taxon>Pezizomycotina</taxon>
        <taxon>Dothideomycetes</taxon>
        <taxon>Pleosporomycetidae</taxon>
        <taxon>Pleosporales</taxon>
        <taxon>Massarineae</taxon>
        <taxon>Didymosphaeriaceae</taxon>
        <taxon>Karstenula</taxon>
    </lineage>
</organism>
<dbReference type="InterPro" id="IPR049349">
    <property type="entry name" value="DUF2264_N"/>
</dbReference>
<dbReference type="OrthoDB" id="6132182at2759"/>
<dbReference type="Pfam" id="PF10022">
    <property type="entry name" value="DUF2264"/>
    <property type="match status" value="1"/>
</dbReference>
<dbReference type="Pfam" id="PF20938">
    <property type="entry name" value="DUF2264_C"/>
    <property type="match status" value="1"/>
</dbReference>
<evidence type="ECO:0000259" key="2">
    <source>
        <dbReference type="Pfam" id="PF20938"/>
    </source>
</evidence>